<sequence>MSGLNNNTEASAALVYLILYAILFAFMLYGYATRHLRFRSRYTVILVHVLVRLASQATGLAFGVVGYANTSLLVAYFILGAEGYFTLVLCTYRFLISWHNHNFASHNSWLEPRFPPGTPVYKRFLLSFALFGPNRQPMAVMHNVLVGANAIIITGGSLLAGGSNTIEDFDASLSTAKIMRTVGQSIFLAINTFLLYCIVDTIHQSRLENPTKRTHPTLLVFLAIWPCLFVRGMYGILSGVLPAFNYFNPDNYEATGLKNSFIVSEYLMGTTMEWVSCTLLMVTYLTSRNDPKKADLEREKKAEEDQAEA</sequence>
<dbReference type="AlphaFoldDB" id="A0A0C2XJF8"/>
<feature type="transmembrane region" description="Helical" evidence="1">
    <location>
        <begin position="182"/>
        <end position="199"/>
    </location>
</feature>
<dbReference type="EMBL" id="KN831794">
    <property type="protein sequence ID" value="KIM37943.1"/>
    <property type="molecule type" value="Genomic_DNA"/>
</dbReference>
<feature type="transmembrane region" description="Helical" evidence="1">
    <location>
        <begin position="44"/>
        <end position="67"/>
    </location>
</feature>
<reference evidence="2 3" key="1">
    <citation type="submission" date="2014-04" db="EMBL/GenBank/DDBJ databases">
        <authorList>
            <consortium name="DOE Joint Genome Institute"/>
            <person name="Kuo A."/>
            <person name="Gay G."/>
            <person name="Dore J."/>
            <person name="Kohler A."/>
            <person name="Nagy L.G."/>
            <person name="Floudas D."/>
            <person name="Copeland A."/>
            <person name="Barry K.W."/>
            <person name="Cichocki N."/>
            <person name="Veneault-Fourrey C."/>
            <person name="LaButti K."/>
            <person name="Lindquist E.A."/>
            <person name="Lipzen A."/>
            <person name="Lundell T."/>
            <person name="Morin E."/>
            <person name="Murat C."/>
            <person name="Sun H."/>
            <person name="Tunlid A."/>
            <person name="Henrissat B."/>
            <person name="Grigoriev I.V."/>
            <person name="Hibbett D.S."/>
            <person name="Martin F."/>
            <person name="Nordberg H.P."/>
            <person name="Cantor M.N."/>
            <person name="Hua S.X."/>
        </authorList>
    </citation>
    <scope>NUCLEOTIDE SEQUENCE [LARGE SCALE GENOMIC DNA]</scope>
    <source>
        <strain evidence="3">h7</strain>
    </source>
</reference>
<evidence type="ECO:0000256" key="1">
    <source>
        <dbReference type="SAM" id="Phobius"/>
    </source>
</evidence>
<keyword evidence="1" id="KW-0472">Membrane</keyword>
<dbReference type="Proteomes" id="UP000053424">
    <property type="component" value="Unassembled WGS sequence"/>
</dbReference>
<dbReference type="HOGENOM" id="CLU_056040_1_0_1"/>
<evidence type="ECO:0000313" key="2">
    <source>
        <dbReference type="EMBL" id="KIM37943.1"/>
    </source>
</evidence>
<feature type="transmembrane region" description="Helical" evidence="1">
    <location>
        <begin position="12"/>
        <end position="32"/>
    </location>
</feature>
<dbReference type="OrthoDB" id="2560628at2759"/>
<keyword evidence="1" id="KW-1133">Transmembrane helix</keyword>
<protein>
    <submittedName>
        <fullName evidence="2">Uncharacterized protein</fullName>
    </submittedName>
</protein>
<feature type="transmembrane region" description="Helical" evidence="1">
    <location>
        <begin position="73"/>
        <end position="95"/>
    </location>
</feature>
<keyword evidence="1" id="KW-0812">Transmembrane</keyword>
<dbReference type="PANTHER" id="PTHR42109">
    <property type="entry name" value="UNPLACED GENOMIC SCAFFOLD UM_SCAF_CONTIG_1.265, WHOLE GENOME SHOTGUN SEQUENCE"/>
    <property type="match status" value="1"/>
</dbReference>
<evidence type="ECO:0000313" key="3">
    <source>
        <dbReference type="Proteomes" id="UP000053424"/>
    </source>
</evidence>
<feature type="transmembrane region" description="Helical" evidence="1">
    <location>
        <begin position="266"/>
        <end position="285"/>
    </location>
</feature>
<keyword evidence="3" id="KW-1185">Reference proteome</keyword>
<name>A0A0C2XJF8_HEBCY</name>
<proteinExistence type="predicted"/>
<feature type="transmembrane region" description="Helical" evidence="1">
    <location>
        <begin position="219"/>
        <end position="246"/>
    </location>
</feature>
<accession>A0A0C2XJF8</accession>
<gene>
    <name evidence="2" type="ORF">M413DRAFT_76503</name>
</gene>
<feature type="transmembrane region" description="Helical" evidence="1">
    <location>
        <begin position="144"/>
        <end position="162"/>
    </location>
</feature>
<reference evidence="3" key="2">
    <citation type="submission" date="2015-01" db="EMBL/GenBank/DDBJ databases">
        <title>Evolutionary Origins and Diversification of the Mycorrhizal Mutualists.</title>
        <authorList>
            <consortium name="DOE Joint Genome Institute"/>
            <consortium name="Mycorrhizal Genomics Consortium"/>
            <person name="Kohler A."/>
            <person name="Kuo A."/>
            <person name="Nagy L.G."/>
            <person name="Floudas D."/>
            <person name="Copeland A."/>
            <person name="Barry K.W."/>
            <person name="Cichocki N."/>
            <person name="Veneault-Fourrey C."/>
            <person name="LaButti K."/>
            <person name="Lindquist E.A."/>
            <person name="Lipzen A."/>
            <person name="Lundell T."/>
            <person name="Morin E."/>
            <person name="Murat C."/>
            <person name="Riley R."/>
            <person name="Ohm R."/>
            <person name="Sun H."/>
            <person name="Tunlid A."/>
            <person name="Henrissat B."/>
            <person name="Grigoriev I.V."/>
            <person name="Hibbett D.S."/>
            <person name="Martin F."/>
        </authorList>
    </citation>
    <scope>NUCLEOTIDE SEQUENCE [LARGE SCALE GENOMIC DNA]</scope>
    <source>
        <strain evidence="3">h7</strain>
    </source>
</reference>
<dbReference type="PANTHER" id="PTHR42109:SF2">
    <property type="entry name" value="INTEGRAL MEMBRANE PROTEIN"/>
    <property type="match status" value="1"/>
</dbReference>
<organism evidence="2 3">
    <name type="scientific">Hebeloma cylindrosporum</name>
    <dbReference type="NCBI Taxonomy" id="76867"/>
    <lineage>
        <taxon>Eukaryota</taxon>
        <taxon>Fungi</taxon>
        <taxon>Dikarya</taxon>
        <taxon>Basidiomycota</taxon>
        <taxon>Agaricomycotina</taxon>
        <taxon>Agaricomycetes</taxon>
        <taxon>Agaricomycetidae</taxon>
        <taxon>Agaricales</taxon>
        <taxon>Agaricineae</taxon>
        <taxon>Hymenogastraceae</taxon>
        <taxon>Hebeloma</taxon>
    </lineage>
</organism>